<evidence type="ECO:0000313" key="2">
    <source>
        <dbReference type="Proteomes" id="UP000612585"/>
    </source>
</evidence>
<dbReference type="RefSeq" id="WP_203989411.1">
    <property type="nucleotide sequence ID" value="NZ_BOPG01000012.1"/>
</dbReference>
<keyword evidence="2" id="KW-1185">Reference proteome</keyword>
<gene>
    <name evidence="1" type="ORF">Vau01_019250</name>
</gene>
<dbReference type="Proteomes" id="UP000612585">
    <property type="component" value="Unassembled WGS sequence"/>
</dbReference>
<dbReference type="EMBL" id="BOPG01000012">
    <property type="protein sequence ID" value="GIJ54409.1"/>
    <property type="molecule type" value="Genomic_DNA"/>
</dbReference>
<reference evidence="1" key="1">
    <citation type="submission" date="2021-01" db="EMBL/GenBank/DDBJ databases">
        <title>Whole genome shotgun sequence of Virgisporangium aurantiacum NBRC 16421.</title>
        <authorList>
            <person name="Komaki H."/>
            <person name="Tamura T."/>
        </authorList>
    </citation>
    <scope>NUCLEOTIDE SEQUENCE</scope>
    <source>
        <strain evidence="1">NBRC 16421</strain>
    </source>
</reference>
<dbReference type="AlphaFoldDB" id="A0A8J3YYL5"/>
<protein>
    <submittedName>
        <fullName evidence="1">Uncharacterized protein</fullName>
    </submittedName>
</protein>
<comment type="caution">
    <text evidence="1">The sequence shown here is derived from an EMBL/GenBank/DDBJ whole genome shotgun (WGS) entry which is preliminary data.</text>
</comment>
<organism evidence="1 2">
    <name type="scientific">Virgisporangium aurantiacum</name>
    <dbReference type="NCBI Taxonomy" id="175570"/>
    <lineage>
        <taxon>Bacteria</taxon>
        <taxon>Bacillati</taxon>
        <taxon>Actinomycetota</taxon>
        <taxon>Actinomycetes</taxon>
        <taxon>Micromonosporales</taxon>
        <taxon>Micromonosporaceae</taxon>
        <taxon>Virgisporangium</taxon>
    </lineage>
</organism>
<evidence type="ECO:0000313" key="1">
    <source>
        <dbReference type="EMBL" id="GIJ54409.1"/>
    </source>
</evidence>
<name>A0A8J3YYL5_9ACTN</name>
<sequence>MTDTTSPWGLRGDPALLVEAARRLRLGIEKGVYRSQPPGEYAMFGIARLLDAIALSMRVDGRTHTGVVSAANEVAQHVLKYVLPTDTGLTEQDSS</sequence>
<accession>A0A8J3YYL5</accession>
<proteinExistence type="predicted"/>